<name>A0A0E9TI59_ANGAN</name>
<sequence length="50" mass="6102">MHTHKYIRTLTPTRTHIYTYTQTHIHTHRNSQIWTHKEAERKKTCSLKSV</sequence>
<evidence type="ECO:0000313" key="1">
    <source>
        <dbReference type="EMBL" id="JAH52398.1"/>
    </source>
</evidence>
<protein>
    <submittedName>
        <fullName evidence="1">Uncharacterized protein</fullName>
    </submittedName>
</protein>
<accession>A0A0E9TI59</accession>
<reference evidence="1" key="1">
    <citation type="submission" date="2014-11" db="EMBL/GenBank/DDBJ databases">
        <authorList>
            <person name="Amaro Gonzalez C."/>
        </authorList>
    </citation>
    <scope>NUCLEOTIDE SEQUENCE</scope>
</reference>
<organism evidence="1">
    <name type="scientific">Anguilla anguilla</name>
    <name type="common">European freshwater eel</name>
    <name type="synonym">Muraena anguilla</name>
    <dbReference type="NCBI Taxonomy" id="7936"/>
    <lineage>
        <taxon>Eukaryota</taxon>
        <taxon>Metazoa</taxon>
        <taxon>Chordata</taxon>
        <taxon>Craniata</taxon>
        <taxon>Vertebrata</taxon>
        <taxon>Euteleostomi</taxon>
        <taxon>Actinopterygii</taxon>
        <taxon>Neopterygii</taxon>
        <taxon>Teleostei</taxon>
        <taxon>Anguilliformes</taxon>
        <taxon>Anguillidae</taxon>
        <taxon>Anguilla</taxon>
    </lineage>
</organism>
<dbReference type="EMBL" id="GBXM01056179">
    <property type="protein sequence ID" value="JAH52398.1"/>
    <property type="molecule type" value="Transcribed_RNA"/>
</dbReference>
<reference evidence="1" key="2">
    <citation type="journal article" date="2015" name="Fish Shellfish Immunol.">
        <title>Early steps in the European eel (Anguilla anguilla)-Vibrio vulnificus interaction in the gills: Role of the RtxA13 toxin.</title>
        <authorList>
            <person name="Callol A."/>
            <person name="Pajuelo D."/>
            <person name="Ebbesson L."/>
            <person name="Teles M."/>
            <person name="MacKenzie S."/>
            <person name="Amaro C."/>
        </authorList>
    </citation>
    <scope>NUCLEOTIDE SEQUENCE</scope>
</reference>
<dbReference type="AlphaFoldDB" id="A0A0E9TI59"/>
<proteinExistence type="predicted"/>